<dbReference type="InterPro" id="IPR011990">
    <property type="entry name" value="TPR-like_helical_dom_sf"/>
</dbReference>
<dbReference type="PANTHER" id="PTHR16276">
    <property type="entry name" value="PENTATRICOPEPTIDE REPEAT DOMAIN-CONTAINING PROTEIN 3"/>
    <property type="match status" value="1"/>
</dbReference>
<dbReference type="Gene3D" id="1.25.40.10">
    <property type="entry name" value="Tetratricopeptide repeat domain"/>
    <property type="match status" value="1"/>
</dbReference>
<feature type="compositionally biased region" description="Acidic residues" evidence="1">
    <location>
        <begin position="285"/>
        <end position="302"/>
    </location>
</feature>
<dbReference type="GO" id="GO:0032543">
    <property type="term" value="P:mitochondrial translation"/>
    <property type="evidence" value="ECO:0007669"/>
    <property type="project" value="InterPro"/>
</dbReference>
<dbReference type="GO" id="GO:0043024">
    <property type="term" value="F:ribosomal small subunit binding"/>
    <property type="evidence" value="ECO:0007669"/>
    <property type="project" value="InterPro"/>
</dbReference>
<feature type="compositionally biased region" description="Low complexity" evidence="1">
    <location>
        <begin position="11"/>
        <end position="21"/>
    </location>
</feature>
<evidence type="ECO:0000256" key="1">
    <source>
        <dbReference type="SAM" id="MobiDB-lite"/>
    </source>
</evidence>
<dbReference type="InterPro" id="IPR037387">
    <property type="entry name" value="PTCD3"/>
</dbReference>
<dbReference type="GO" id="GO:0019843">
    <property type="term" value="F:rRNA binding"/>
    <property type="evidence" value="ECO:0007669"/>
    <property type="project" value="InterPro"/>
</dbReference>
<feature type="region of interest" description="Disordered" evidence="1">
    <location>
        <begin position="274"/>
        <end position="307"/>
    </location>
</feature>
<dbReference type="STRING" id="60517.A0A0R3VV96"/>
<protein>
    <submittedName>
        <fullName evidence="2">Nuclear pore complex protein</fullName>
    </submittedName>
</protein>
<dbReference type="AlphaFoldDB" id="A0A0R3VV96"/>
<reference evidence="2" key="1">
    <citation type="submission" date="2017-02" db="UniProtKB">
        <authorList>
            <consortium name="WormBaseParasite"/>
        </authorList>
    </citation>
    <scope>IDENTIFICATION</scope>
</reference>
<name>A0A0R3VV96_TAEAS</name>
<organism evidence="2">
    <name type="scientific">Taenia asiatica</name>
    <name type="common">Asian tapeworm</name>
    <dbReference type="NCBI Taxonomy" id="60517"/>
    <lineage>
        <taxon>Eukaryota</taxon>
        <taxon>Metazoa</taxon>
        <taxon>Spiralia</taxon>
        <taxon>Lophotrochozoa</taxon>
        <taxon>Platyhelminthes</taxon>
        <taxon>Cestoda</taxon>
        <taxon>Eucestoda</taxon>
        <taxon>Cyclophyllidea</taxon>
        <taxon>Taeniidae</taxon>
        <taxon>Taenia</taxon>
    </lineage>
</organism>
<sequence length="907" mass="100227">LRSRGPPIPATTVTTISTSTSSRRRNTKTTNSVKTPRQSFPQQRALSMTSSMLPRIKTLALPVYRTSASVAETPRSAQSMAPETVAPPRRRHRDAVSVLRALASCVTPHLGLPAYGCALEPWLGAPGLRQRSNRLALAAGRNAARHVARRCLANDLTALATEAPRIDCLMPLQTGESIREELTEGAISQQEAMERLLLLLAPKDAWALYKDAGNTKWDANTLHRLLDLHCATNSGLGGPDFFENLPFTDRGSLPEPEELFYAAENRVLEAQRISKISKSPTNSSEESETEEEVESEEELERDELEKTKFDAEEVLSAEPSSWHKGCPAEQLWAAHSNVLRSPAAYAAMIRGAARFGGADRAWELAEEAVSASHKLPLSVYNDLLRCAHECCSVDDVWLRLCRGFELLRNAKLSPNATTFTFALHSLYKSNTKALRDGKSQDYTDKALGLLSEARRLGIQPTLGLYANLLRTVLTSRLAQAGRGYRLTELLADVLVDLETRCWEEISRADVFNSTEDYDFANTAMVCATANPSSASSLQLVQRVYDLIHTRCGDRRFLLRNSLEARNFYSRYLLTKLSHGGGRVDELRDLYHHHRQIFHADQGVYKVLAHRLKGVTTRWEEMFERLKNGEAKEKEVDRKTLAALEASASLAFELLGEMVFDFVAITTKLPQRLPVHISDSLMAFSFVDPWCEVHLSSLHSCPALRAISEAGSRAAHRAAAVFAELLCCQEARTAITTSTTFTSPLSTAELTALVRMALHPIAFNTGADGQQTVAQREANERALTCAIDLLMVSRGSVAIPGTRVSDVAAVEILRACWRTGPKVMTERIWNLLEYLAGLKHLSEQCVQHVFVKDGSFERLLDVAEASLTLEGSTNGRGAEASPSPPRLQVVAAVRRKFQDHDTSSESSR</sequence>
<feature type="region of interest" description="Disordered" evidence="1">
    <location>
        <begin position="1"/>
        <end position="39"/>
    </location>
</feature>
<dbReference type="PANTHER" id="PTHR16276:SF1">
    <property type="entry name" value="SMALL RIBOSOMAL SUBUNIT PROTEIN MS39"/>
    <property type="match status" value="1"/>
</dbReference>
<evidence type="ECO:0000313" key="2">
    <source>
        <dbReference type="WBParaSite" id="TASK_0000129901-mRNA-1"/>
    </source>
</evidence>
<proteinExistence type="predicted"/>
<dbReference type="GO" id="GO:0005739">
    <property type="term" value="C:mitochondrion"/>
    <property type="evidence" value="ECO:0007669"/>
    <property type="project" value="InterPro"/>
</dbReference>
<dbReference type="WBParaSite" id="TASK_0000129901-mRNA-1">
    <property type="protein sequence ID" value="TASK_0000129901-mRNA-1"/>
    <property type="gene ID" value="TASK_0000129901"/>
</dbReference>
<accession>A0A0R3VV96</accession>